<evidence type="ECO:0000256" key="5">
    <source>
        <dbReference type="RuleBase" id="RU004404"/>
    </source>
</evidence>
<dbReference type="Pfam" id="PF13180">
    <property type="entry name" value="PDZ_2"/>
    <property type="match status" value="1"/>
</dbReference>
<dbReference type="InterPro" id="IPR036366">
    <property type="entry name" value="PGBDSf"/>
</dbReference>
<keyword evidence="4 5" id="KW-0720">Serine protease</keyword>
<dbReference type="EMBL" id="JBHSNP010000011">
    <property type="protein sequence ID" value="MFC5603397.1"/>
    <property type="molecule type" value="Genomic_DNA"/>
</dbReference>
<dbReference type="InterPro" id="IPR001478">
    <property type="entry name" value="PDZ"/>
</dbReference>
<dbReference type="Pfam" id="PF03572">
    <property type="entry name" value="Peptidase_S41"/>
    <property type="match status" value="1"/>
</dbReference>
<dbReference type="Gene3D" id="3.30.750.44">
    <property type="match status" value="1"/>
</dbReference>
<evidence type="ECO:0000256" key="1">
    <source>
        <dbReference type="ARBA" id="ARBA00009179"/>
    </source>
</evidence>
<keyword evidence="9" id="KW-1185">Reference proteome</keyword>
<comment type="caution">
    <text evidence="8">The sequence shown here is derived from an EMBL/GenBank/DDBJ whole genome shotgun (WGS) entry which is preliminary data.</text>
</comment>
<keyword evidence="6" id="KW-1133">Transmembrane helix</keyword>
<reference evidence="9" key="1">
    <citation type="journal article" date="2019" name="Int. J. Syst. Evol. Microbiol.">
        <title>The Global Catalogue of Microorganisms (GCM) 10K type strain sequencing project: providing services to taxonomists for standard genome sequencing and annotation.</title>
        <authorList>
            <consortium name="The Broad Institute Genomics Platform"/>
            <consortium name="The Broad Institute Genome Sequencing Center for Infectious Disease"/>
            <person name="Wu L."/>
            <person name="Ma J."/>
        </authorList>
    </citation>
    <scope>NUCLEOTIDE SEQUENCE [LARGE SCALE GENOMIC DNA]</scope>
    <source>
        <strain evidence="9">KACC 11299</strain>
    </source>
</reference>
<dbReference type="Gene3D" id="2.30.42.10">
    <property type="match status" value="1"/>
</dbReference>
<dbReference type="InterPro" id="IPR004447">
    <property type="entry name" value="Peptidase_S41A"/>
</dbReference>
<evidence type="ECO:0000256" key="3">
    <source>
        <dbReference type="ARBA" id="ARBA00022801"/>
    </source>
</evidence>
<dbReference type="Proteomes" id="UP001596071">
    <property type="component" value="Unassembled WGS sequence"/>
</dbReference>
<dbReference type="PANTHER" id="PTHR32060:SF30">
    <property type="entry name" value="CARBOXY-TERMINAL PROCESSING PROTEASE CTPA"/>
    <property type="match status" value="1"/>
</dbReference>
<name>A0ABW0TXD9_9BACL</name>
<evidence type="ECO:0000313" key="9">
    <source>
        <dbReference type="Proteomes" id="UP001596071"/>
    </source>
</evidence>
<evidence type="ECO:0000256" key="6">
    <source>
        <dbReference type="SAM" id="Phobius"/>
    </source>
</evidence>
<keyword evidence="3 5" id="KW-0378">Hydrolase</keyword>
<dbReference type="Gene3D" id="3.90.226.10">
    <property type="entry name" value="2-enoyl-CoA Hydratase, Chain A, domain 1"/>
    <property type="match status" value="1"/>
</dbReference>
<dbReference type="SUPFAM" id="SSF52096">
    <property type="entry name" value="ClpP/crotonase"/>
    <property type="match status" value="1"/>
</dbReference>
<dbReference type="Pfam" id="PF01471">
    <property type="entry name" value="PG_binding_1"/>
    <property type="match status" value="1"/>
</dbReference>
<proteinExistence type="inferred from homology"/>
<dbReference type="InterPro" id="IPR036365">
    <property type="entry name" value="PGBD-like_sf"/>
</dbReference>
<dbReference type="SMART" id="SM00245">
    <property type="entry name" value="TSPc"/>
    <property type="match status" value="1"/>
</dbReference>
<evidence type="ECO:0000256" key="4">
    <source>
        <dbReference type="ARBA" id="ARBA00022825"/>
    </source>
</evidence>
<protein>
    <submittedName>
        <fullName evidence="8">S41 family peptidase</fullName>
    </submittedName>
</protein>
<gene>
    <name evidence="8" type="ORF">ACFPTP_09180</name>
</gene>
<dbReference type="InterPro" id="IPR036034">
    <property type="entry name" value="PDZ_sf"/>
</dbReference>
<dbReference type="InterPro" id="IPR005151">
    <property type="entry name" value="Tail-specific_protease"/>
</dbReference>
<evidence type="ECO:0000256" key="2">
    <source>
        <dbReference type="ARBA" id="ARBA00022670"/>
    </source>
</evidence>
<feature type="domain" description="PDZ" evidence="7">
    <location>
        <begin position="121"/>
        <end position="203"/>
    </location>
</feature>
<dbReference type="CDD" id="cd07560">
    <property type="entry name" value="Peptidase_S41_CPP"/>
    <property type="match status" value="1"/>
</dbReference>
<evidence type="ECO:0000259" key="7">
    <source>
        <dbReference type="PROSITE" id="PS50106"/>
    </source>
</evidence>
<dbReference type="InterPro" id="IPR002477">
    <property type="entry name" value="Peptidoglycan-bd-like"/>
</dbReference>
<accession>A0ABW0TXD9</accession>
<dbReference type="SMART" id="SM00228">
    <property type="entry name" value="PDZ"/>
    <property type="match status" value="1"/>
</dbReference>
<dbReference type="CDD" id="cd06782">
    <property type="entry name" value="cpPDZ_CPP-like"/>
    <property type="match status" value="1"/>
</dbReference>
<keyword evidence="6" id="KW-0472">Membrane</keyword>
<evidence type="ECO:0000313" key="8">
    <source>
        <dbReference type="EMBL" id="MFC5603397.1"/>
    </source>
</evidence>
<dbReference type="SUPFAM" id="SSF47090">
    <property type="entry name" value="PGBD-like"/>
    <property type="match status" value="1"/>
</dbReference>
<dbReference type="SUPFAM" id="SSF50156">
    <property type="entry name" value="PDZ domain-like"/>
    <property type="match status" value="1"/>
</dbReference>
<feature type="transmembrane region" description="Helical" evidence="6">
    <location>
        <begin position="31"/>
        <end position="50"/>
    </location>
</feature>
<sequence length="499" mass="54982">MDEKEKSGGQEEETNYQPPAKRYIRMKPFSLVMLIFGLVLATAAVTFFALTTGEDKVVEVVSPQNPTTDRKEFKKLYEAYDEMKKTYYNEIDETAVIDGAINGMIEALGDPFSDYLNEKEARQLSESISSSFEGIGAEIQELNGYINIVSPIKNSPAERAGLLPNDLIIAVDGKSIQGMSSSEAVLLIRGKKGTTVTLSVRRGEMGEPFDVKIERDVIPIETVYAEMLDNNIAHIRITSFSEHTYDELLAALDEMEEKGMEGLIMDVRQNPGGMLNTAIDISDLFVEKDKNLFQYEGKGNNPEVYVASDGRKVKVPVTMIIDDGSASASEILAGALKESANVPLIGIKTYGKGTVQTPKDLPDGSNLKLTTAKWLTPNGNWIHEKGIEPDIEVPYPSYAMLPFLDPSMEMKEGMVSPAIKTAEEMLSAVGYDPGEIDGLYDHTTEKAVIALQKALSLKEDGVLVGDTTYGLMNKLRDKIHEEDPQLLKAKEVIMDQVKK</sequence>
<comment type="similarity">
    <text evidence="1 5">Belongs to the peptidase S41A family.</text>
</comment>
<dbReference type="InterPro" id="IPR055210">
    <property type="entry name" value="CtpA/B_N"/>
</dbReference>
<dbReference type="Pfam" id="PF22694">
    <property type="entry name" value="CtpB_N-like"/>
    <property type="match status" value="1"/>
</dbReference>
<organism evidence="8 9">
    <name type="scientific">Sporosarcina koreensis</name>
    <dbReference type="NCBI Taxonomy" id="334735"/>
    <lineage>
        <taxon>Bacteria</taxon>
        <taxon>Bacillati</taxon>
        <taxon>Bacillota</taxon>
        <taxon>Bacilli</taxon>
        <taxon>Bacillales</taxon>
        <taxon>Caryophanaceae</taxon>
        <taxon>Sporosarcina</taxon>
    </lineage>
</organism>
<keyword evidence="6" id="KW-0812">Transmembrane</keyword>
<dbReference type="RefSeq" id="WP_381443793.1">
    <property type="nucleotide sequence ID" value="NZ_JBHSNP010000011.1"/>
</dbReference>
<dbReference type="InterPro" id="IPR029045">
    <property type="entry name" value="ClpP/crotonase-like_dom_sf"/>
</dbReference>
<dbReference type="NCBIfam" id="TIGR00225">
    <property type="entry name" value="prc"/>
    <property type="match status" value="1"/>
</dbReference>
<dbReference type="PANTHER" id="PTHR32060">
    <property type="entry name" value="TAIL-SPECIFIC PROTEASE"/>
    <property type="match status" value="1"/>
</dbReference>
<keyword evidence="2 5" id="KW-0645">Protease</keyword>
<dbReference type="PROSITE" id="PS50106">
    <property type="entry name" value="PDZ"/>
    <property type="match status" value="1"/>
</dbReference>
<dbReference type="Gene3D" id="1.10.101.10">
    <property type="entry name" value="PGBD-like superfamily/PGBD"/>
    <property type="match status" value="1"/>
</dbReference>